<feature type="region of interest" description="Disordered" evidence="1">
    <location>
        <begin position="1"/>
        <end position="62"/>
    </location>
</feature>
<accession>A0ABU8J2A0</accession>
<evidence type="ECO:0000313" key="2">
    <source>
        <dbReference type="EMBL" id="MEI6001897.1"/>
    </source>
</evidence>
<evidence type="ECO:0000256" key="1">
    <source>
        <dbReference type="SAM" id="MobiDB-lite"/>
    </source>
</evidence>
<evidence type="ECO:0000313" key="3">
    <source>
        <dbReference type="Proteomes" id="UP001386437"/>
    </source>
</evidence>
<name>A0ABU8J2A0_9BURK</name>
<feature type="compositionally biased region" description="Polar residues" evidence="1">
    <location>
        <begin position="1"/>
        <end position="15"/>
    </location>
</feature>
<comment type="caution">
    <text evidence="2">The sequence shown here is derived from an EMBL/GenBank/DDBJ whole genome shotgun (WGS) entry which is preliminary data.</text>
</comment>
<proteinExistence type="predicted"/>
<protein>
    <submittedName>
        <fullName evidence="2">Uncharacterized protein</fullName>
    </submittedName>
</protein>
<reference evidence="2 3" key="1">
    <citation type="journal article" date="2022" name="Arch. Microbiol.">
        <title>Paraburkholderia bengalensis sp. nov. isolated from roots of Oryza sativa, IR64.</title>
        <authorList>
            <person name="Nag P."/>
            <person name="Mondal N."/>
            <person name="Sarkar J."/>
            <person name="Das S."/>
        </authorList>
    </citation>
    <scope>NUCLEOTIDE SEQUENCE [LARGE SCALE GENOMIC DNA]</scope>
    <source>
        <strain evidence="2 3">IR64_4_BI</strain>
    </source>
</reference>
<sequence>MTSEKQQTTATTSPGSDVEHPQHPTHSDNEKSKMPERDDDGRKQAPSDRPGKKPGEGEPSVG</sequence>
<gene>
    <name evidence="2" type="ORF">H3V53_33545</name>
</gene>
<organism evidence="2 3">
    <name type="scientific">Paraburkholderia bengalensis</name>
    <dbReference type="NCBI Taxonomy" id="2747562"/>
    <lineage>
        <taxon>Bacteria</taxon>
        <taxon>Pseudomonadati</taxon>
        <taxon>Pseudomonadota</taxon>
        <taxon>Betaproteobacteria</taxon>
        <taxon>Burkholderiales</taxon>
        <taxon>Burkholderiaceae</taxon>
        <taxon>Paraburkholderia</taxon>
    </lineage>
</organism>
<dbReference type="EMBL" id="JACFYJ010000088">
    <property type="protein sequence ID" value="MEI6001897.1"/>
    <property type="molecule type" value="Genomic_DNA"/>
</dbReference>
<feature type="compositionally biased region" description="Basic and acidic residues" evidence="1">
    <location>
        <begin position="17"/>
        <end position="56"/>
    </location>
</feature>
<dbReference type="Proteomes" id="UP001386437">
    <property type="component" value="Unassembled WGS sequence"/>
</dbReference>
<dbReference type="RefSeq" id="WP_054926238.1">
    <property type="nucleotide sequence ID" value="NZ_JACFYJ010000088.1"/>
</dbReference>
<keyword evidence="3" id="KW-1185">Reference proteome</keyword>